<evidence type="ECO:0000313" key="3">
    <source>
        <dbReference type="Proteomes" id="UP000789342"/>
    </source>
</evidence>
<evidence type="ECO:0000256" key="1">
    <source>
        <dbReference type="SAM" id="Coils"/>
    </source>
</evidence>
<keyword evidence="3" id="KW-1185">Reference proteome</keyword>
<comment type="caution">
    <text evidence="2">The sequence shown here is derived from an EMBL/GenBank/DDBJ whole genome shotgun (WGS) entry which is preliminary data.</text>
</comment>
<protein>
    <submittedName>
        <fullName evidence="2">17688_t:CDS:1</fullName>
    </submittedName>
</protein>
<feature type="coiled-coil region" evidence="1">
    <location>
        <begin position="14"/>
        <end position="57"/>
    </location>
</feature>
<organism evidence="2 3">
    <name type="scientific">Acaulospora morrowiae</name>
    <dbReference type="NCBI Taxonomy" id="94023"/>
    <lineage>
        <taxon>Eukaryota</taxon>
        <taxon>Fungi</taxon>
        <taxon>Fungi incertae sedis</taxon>
        <taxon>Mucoromycota</taxon>
        <taxon>Glomeromycotina</taxon>
        <taxon>Glomeromycetes</taxon>
        <taxon>Diversisporales</taxon>
        <taxon>Acaulosporaceae</taxon>
        <taxon>Acaulospora</taxon>
    </lineage>
</organism>
<dbReference type="AlphaFoldDB" id="A0A9N9I3H5"/>
<sequence>MLKLREDLQFIPTIRNATDSREALKAAIRAEKEAKKRKELEDHIQKLKNQVQKLTEKYNVSAVFNENESGVLDMEFEWHVRYGKEGRCDKNCLTKNDSIRKISQPIKI</sequence>
<accession>A0A9N9I3H5</accession>
<dbReference type="EMBL" id="CAJVPV010022102">
    <property type="protein sequence ID" value="CAG8719874.1"/>
    <property type="molecule type" value="Genomic_DNA"/>
</dbReference>
<proteinExistence type="predicted"/>
<evidence type="ECO:0000313" key="2">
    <source>
        <dbReference type="EMBL" id="CAG8719874.1"/>
    </source>
</evidence>
<dbReference type="Proteomes" id="UP000789342">
    <property type="component" value="Unassembled WGS sequence"/>
</dbReference>
<name>A0A9N9I3H5_9GLOM</name>
<gene>
    <name evidence="2" type="ORF">AMORRO_LOCUS13269</name>
</gene>
<keyword evidence="1" id="KW-0175">Coiled coil</keyword>
<reference evidence="2" key="1">
    <citation type="submission" date="2021-06" db="EMBL/GenBank/DDBJ databases">
        <authorList>
            <person name="Kallberg Y."/>
            <person name="Tangrot J."/>
            <person name="Rosling A."/>
        </authorList>
    </citation>
    <scope>NUCLEOTIDE SEQUENCE</scope>
    <source>
        <strain evidence="2">CL551</strain>
    </source>
</reference>